<reference evidence="1" key="2">
    <citation type="journal article" date="2021" name="PeerJ">
        <title>Extensive microbial diversity within the chicken gut microbiome revealed by metagenomics and culture.</title>
        <authorList>
            <person name="Gilroy R."/>
            <person name="Ravi A."/>
            <person name="Getino M."/>
            <person name="Pursley I."/>
            <person name="Horton D.L."/>
            <person name="Alikhan N.F."/>
            <person name="Baker D."/>
            <person name="Gharbi K."/>
            <person name="Hall N."/>
            <person name="Watson M."/>
            <person name="Adriaenssens E.M."/>
            <person name="Foster-Nyarko E."/>
            <person name="Jarju S."/>
            <person name="Secka A."/>
            <person name="Antonio M."/>
            <person name="Oren A."/>
            <person name="Chaudhuri R.R."/>
            <person name="La Ragione R."/>
            <person name="Hildebrand F."/>
            <person name="Pallen M.J."/>
        </authorList>
    </citation>
    <scope>NUCLEOTIDE SEQUENCE</scope>
    <source>
        <strain evidence="1">CHK123-3438</strain>
    </source>
</reference>
<evidence type="ECO:0000313" key="2">
    <source>
        <dbReference type="Proteomes" id="UP000886860"/>
    </source>
</evidence>
<dbReference type="Proteomes" id="UP000886860">
    <property type="component" value="Unassembled WGS sequence"/>
</dbReference>
<proteinExistence type="predicted"/>
<protein>
    <submittedName>
        <fullName evidence="1">Uncharacterized protein</fullName>
    </submittedName>
</protein>
<organism evidence="1 2">
    <name type="scientific">Candidatus Caccovicinus merdipullorum</name>
    <dbReference type="NCBI Taxonomy" id="2840724"/>
    <lineage>
        <taxon>Bacteria</taxon>
        <taxon>Bacillati</taxon>
        <taxon>Bacillota</taxon>
        <taxon>Clostridia</taxon>
        <taxon>Eubacteriales</taxon>
        <taxon>Candidatus Caccovicinus</taxon>
    </lineage>
</organism>
<evidence type="ECO:0000313" key="1">
    <source>
        <dbReference type="EMBL" id="HIT40877.1"/>
    </source>
</evidence>
<dbReference type="AlphaFoldDB" id="A0A9D1GGV3"/>
<accession>A0A9D1GGV3</accession>
<dbReference type="EMBL" id="DVKS01000037">
    <property type="protein sequence ID" value="HIT40877.1"/>
    <property type="molecule type" value="Genomic_DNA"/>
</dbReference>
<sequence>MIFCFLTLAANAYLLYSLHAKTDRILWEAHQIQNDVNDQLNSMYTQISRQKEQITDLKEYMEKSQSLFHETRADMKFRDGKLYVTAEAIPKSQSEGQQVIAGIQAGDRVYEAFLDDDGRAVLEVDVSSSLQLYFKIINGDETVTEYTDKITPAAQMEVSISSEWDGTDQLQIILDSQAEEAAGSSFGEGTFILVKTGEIHPEPGTGYGGGSFRASASLEGEAPDLPEEVPEGIRIPANRVSQGDFAIYQGDFSEYAQKKDGSQYQVYFTAETDGGLTYLTYPNPAVEFSFYEGGTSRSTSGSRMYPVFDLQKD</sequence>
<gene>
    <name evidence="1" type="ORF">IAB60_02070</name>
</gene>
<name>A0A9D1GGV3_9FIRM</name>
<reference evidence="1" key="1">
    <citation type="submission" date="2020-10" db="EMBL/GenBank/DDBJ databases">
        <authorList>
            <person name="Gilroy R."/>
        </authorList>
    </citation>
    <scope>NUCLEOTIDE SEQUENCE</scope>
    <source>
        <strain evidence="1">CHK123-3438</strain>
    </source>
</reference>
<comment type="caution">
    <text evidence="1">The sequence shown here is derived from an EMBL/GenBank/DDBJ whole genome shotgun (WGS) entry which is preliminary data.</text>
</comment>